<reference evidence="1" key="1">
    <citation type="submission" date="2018-08" db="EMBL/GenBank/DDBJ databases">
        <authorList>
            <person name="Rossello M."/>
        </authorList>
    </citation>
    <scope>NUCLEOTIDE SEQUENCE [LARGE SCALE GENOMIC DNA]</scope>
    <source>
        <strain evidence="1">cv. Chinese Spring</strain>
    </source>
</reference>
<accession>A0A3B6I1D9</accession>
<dbReference type="Proteomes" id="UP000019116">
    <property type="component" value="Chromosome 4A"/>
</dbReference>
<dbReference type="Gramene" id="TraesKAR4A01G0363590.1">
    <property type="protein sequence ID" value="cds.TraesKAR4A01G0363590.1"/>
    <property type="gene ID" value="TraesKAR4A01G0363590"/>
</dbReference>
<protein>
    <submittedName>
        <fullName evidence="1">Uncharacterized protein</fullName>
    </submittedName>
</protein>
<dbReference type="Gramene" id="TraesROB_scaffold_160028_01G000200.1">
    <property type="protein sequence ID" value="TraesROB_scaffold_160028_01G000200.1"/>
    <property type="gene ID" value="TraesROB_scaffold_160028_01G000200"/>
</dbReference>
<dbReference type="InterPro" id="IPR007808">
    <property type="entry name" value="Elf1"/>
</dbReference>
<sequence length="160" mass="18104">MGSRLLLVLDRALTDEQDYHERAQVQHKGMEADVLLLPWSPPHRRCLSPSSSGPETSCCCVHHVRSSSGHPISSFPMRFCTKERSRTMAKIKAAAKPPPRNRMHKCDTVFSCLFCSHGSSAECRMIVPSSRIFTVSWFILDGYLSIQHCNMPSFFFNDTN</sequence>
<dbReference type="EnsemblPlants" id="TraesCS4A02G287800.1">
    <property type="protein sequence ID" value="TraesCS4A02G287800.1"/>
    <property type="gene ID" value="TraesCS4A02G287800"/>
</dbReference>
<proteinExistence type="predicted"/>
<reference evidence="1" key="2">
    <citation type="submission" date="2018-10" db="UniProtKB">
        <authorList>
            <consortium name="EnsemblPlants"/>
        </authorList>
    </citation>
    <scope>IDENTIFICATION</scope>
</reference>
<dbReference type="GO" id="GO:0006368">
    <property type="term" value="P:transcription elongation by RNA polymerase II"/>
    <property type="evidence" value="ECO:0000318"/>
    <property type="project" value="GO_Central"/>
</dbReference>
<evidence type="ECO:0000313" key="2">
    <source>
        <dbReference type="Proteomes" id="UP000019116"/>
    </source>
</evidence>
<name>A0A3B6I1D9_WHEAT</name>
<dbReference type="Gramene" id="TraesCS4A03G0736600.1">
    <property type="protein sequence ID" value="TraesCS4A03G0736600.1.CDS"/>
    <property type="gene ID" value="TraesCS4A03G0736600"/>
</dbReference>
<dbReference type="PANTHER" id="PTHR20934">
    <property type="entry name" value="TRANSCRIPTION ELONGATION FACTOR 1 HOMOLOG"/>
    <property type="match status" value="1"/>
</dbReference>
<keyword evidence="2" id="KW-1185">Reference proteome</keyword>
<dbReference type="PANTHER" id="PTHR20934:SF26">
    <property type="entry name" value="TRANSCRIPTION ELONGATION FACTOR 1 HOMOLOG"/>
    <property type="match status" value="1"/>
</dbReference>
<dbReference type="GO" id="GO:0000993">
    <property type="term" value="F:RNA polymerase II complex binding"/>
    <property type="evidence" value="ECO:0000318"/>
    <property type="project" value="GO_Central"/>
</dbReference>
<dbReference type="SUPFAM" id="SSF57783">
    <property type="entry name" value="Zinc beta-ribbon"/>
    <property type="match status" value="1"/>
</dbReference>
<dbReference type="STRING" id="4565.A0A3B6I1D9"/>
<dbReference type="PaxDb" id="4565-Traes_4AL_1DD3E0530.1"/>
<dbReference type="AlphaFoldDB" id="A0A3B6I1D9"/>
<organism evidence="1">
    <name type="scientific">Triticum aestivum</name>
    <name type="common">Wheat</name>
    <dbReference type="NCBI Taxonomy" id="4565"/>
    <lineage>
        <taxon>Eukaryota</taxon>
        <taxon>Viridiplantae</taxon>
        <taxon>Streptophyta</taxon>
        <taxon>Embryophyta</taxon>
        <taxon>Tracheophyta</taxon>
        <taxon>Spermatophyta</taxon>
        <taxon>Magnoliopsida</taxon>
        <taxon>Liliopsida</taxon>
        <taxon>Poales</taxon>
        <taxon>Poaceae</taxon>
        <taxon>BOP clade</taxon>
        <taxon>Pooideae</taxon>
        <taxon>Triticodae</taxon>
        <taxon>Triticeae</taxon>
        <taxon>Triticinae</taxon>
        <taxon>Triticum</taxon>
    </lineage>
</organism>
<dbReference type="GO" id="GO:0008023">
    <property type="term" value="C:transcription elongation factor complex"/>
    <property type="evidence" value="ECO:0000318"/>
    <property type="project" value="GO_Central"/>
</dbReference>
<evidence type="ECO:0000313" key="1">
    <source>
        <dbReference type="EnsemblPlants" id="TraesCS4A02G287800.1"/>
    </source>
</evidence>
<dbReference type="Gramene" id="TraesCS4A02G287800.1">
    <property type="protein sequence ID" value="TraesCS4A02G287800.1"/>
    <property type="gene ID" value="TraesCS4A02G287800"/>
</dbReference>